<evidence type="ECO:0000256" key="1">
    <source>
        <dbReference type="SAM" id="MobiDB-lite"/>
    </source>
</evidence>
<evidence type="ECO:0000313" key="2">
    <source>
        <dbReference type="EMBL" id="JAD87431.1"/>
    </source>
</evidence>
<organism evidence="2">
    <name type="scientific">Arundo donax</name>
    <name type="common">Giant reed</name>
    <name type="synonym">Donax arundinaceus</name>
    <dbReference type="NCBI Taxonomy" id="35708"/>
    <lineage>
        <taxon>Eukaryota</taxon>
        <taxon>Viridiplantae</taxon>
        <taxon>Streptophyta</taxon>
        <taxon>Embryophyta</taxon>
        <taxon>Tracheophyta</taxon>
        <taxon>Spermatophyta</taxon>
        <taxon>Magnoliopsida</taxon>
        <taxon>Liliopsida</taxon>
        <taxon>Poales</taxon>
        <taxon>Poaceae</taxon>
        <taxon>PACMAD clade</taxon>
        <taxon>Arundinoideae</taxon>
        <taxon>Arundineae</taxon>
        <taxon>Arundo</taxon>
    </lineage>
</organism>
<sequence>MLDFAQVRISFVVNFATNRCKKNQEKESTRTILKQRTEEISAEKQGTQEM</sequence>
<accession>A0A0A9DHY6</accession>
<dbReference type="AlphaFoldDB" id="A0A0A9DHY6"/>
<dbReference type="EMBL" id="GBRH01210464">
    <property type="protein sequence ID" value="JAD87431.1"/>
    <property type="molecule type" value="Transcribed_RNA"/>
</dbReference>
<protein>
    <submittedName>
        <fullName evidence="2">Uncharacterized protein</fullName>
    </submittedName>
</protein>
<name>A0A0A9DHY6_ARUDO</name>
<feature type="region of interest" description="Disordered" evidence="1">
    <location>
        <begin position="24"/>
        <end position="50"/>
    </location>
</feature>
<feature type="compositionally biased region" description="Basic and acidic residues" evidence="1">
    <location>
        <begin position="24"/>
        <end position="42"/>
    </location>
</feature>
<reference evidence="2" key="2">
    <citation type="journal article" date="2015" name="Data Brief">
        <title>Shoot transcriptome of the giant reed, Arundo donax.</title>
        <authorList>
            <person name="Barrero R.A."/>
            <person name="Guerrero F.D."/>
            <person name="Moolhuijzen P."/>
            <person name="Goolsby J.A."/>
            <person name="Tidwell J."/>
            <person name="Bellgard S.E."/>
            <person name="Bellgard M.I."/>
        </authorList>
    </citation>
    <scope>NUCLEOTIDE SEQUENCE</scope>
    <source>
        <tissue evidence="2">Shoot tissue taken approximately 20 cm above the soil surface</tissue>
    </source>
</reference>
<proteinExistence type="predicted"/>
<reference evidence="2" key="1">
    <citation type="submission" date="2014-09" db="EMBL/GenBank/DDBJ databases">
        <authorList>
            <person name="Magalhaes I.L.F."/>
            <person name="Oliveira U."/>
            <person name="Santos F.R."/>
            <person name="Vidigal T.H.D.A."/>
            <person name="Brescovit A.D."/>
            <person name="Santos A.J."/>
        </authorList>
    </citation>
    <scope>NUCLEOTIDE SEQUENCE</scope>
    <source>
        <tissue evidence="2">Shoot tissue taken approximately 20 cm above the soil surface</tissue>
    </source>
</reference>